<dbReference type="PANTHER" id="PTHR43792">
    <property type="entry name" value="GNAT FAMILY, PUTATIVE (AFU_ORTHOLOGUE AFUA_3G00765)-RELATED-RELATED"/>
    <property type="match status" value="1"/>
</dbReference>
<organism evidence="2 3">
    <name type="scientific">Pedococcus dokdonensis</name>
    <dbReference type="NCBI Taxonomy" id="443156"/>
    <lineage>
        <taxon>Bacteria</taxon>
        <taxon>Bacillati</taxon>
        <taxon>Actinomycetota</taxon>
        <taxon>Actinomycetes</taxon>
        <taxon>Micrococcales</taxon>
        <taxon>Intrasporangiaceae</taxon>
        <taxon>Pedococcus</taxon>
    </lineage>
</organism>
<name>A0A1H0Q6Y2_9MICO</name>
<dbReference type="STRING" id="443156.SAMN04489867_1497"/>
<dbReference type="Gene3D" id="3.40.630.30">
    <property type="match status" value="2"/>
</dbReference>
<dbReference type="AlphaFoldDB" id="A0A1H0Q6Y2"/>
<dbReference type="InterPro" id="IPR000182">
    <property type="entry name" value="GNAT_dom"/>
</dbReference>
<dbReference type="SUPFAM" id="SSF55729">
    <property type="entry name" value="Acyl-CoA N-acyltransferases (Nat)"/>
    <property type="match status" value="2"/>
</dbReference>
<dbReference type="GO" id="GO:0016747">
    <property type="term" value="F:acyltransferase activity, transferring groups other than amino-acyl groups"/>
    <property type="evidence" value="ECO:0007669"/>
    <property type="project" value="InterPro"/>
</dbReference>
<dbReference type="EMBL" id="LT629711">
    <property type="protein sequence ID" value="SDP12785.1"/>
    <property type="molecule type" value="Genomic_DNA"/>
</dbReference>
<reference evidence="3" key="1">
    <citation type="submission" date="2016-10" db="EMBL/GenBank/DDBJ databases">
        <authorList>
            <person name="Varghese N."/>
            <person name="Submissions S."/>
        </authorList>
    </citation>
    <scope>NUCLEOTIDE SEQUENCE [LARGE SCALE GENOMIC DNA]</scope>
    <source>
        <strain evidence="3">DSM 22329</strain>
    </source>
</reference>
<dbReference type="InterPro" id="IPR016181">
    <property type="entry name" value="Acyl_CoA_acyltransferase"/>
</dbReference>
<evidence type="ECO:0000313" key="2">
    <source>
        <dbReference type="EMBL" id="SDP12785.1"/>
    </source>
</evidence>
<evidence type="ECO:0000259" key="1">
    <source>
        <dbReference type="PROSITE" id="PS51186"/>
    </source>
</evidence>
<dbReference type="Pfam" id="PF13302">
    <property type="entry name" value="Acetyltransf_3"/>
    <property type="match status" value="1"/>
</dbReference>
<protein>
    <submittedName>
        <fullName evidence="2">Protein N-acetyltransferase, RimJ/RimL family</fullName>
    </submittedName>
</protein>
<dbReference type="Pfam" id="PF13508">
    <property type="entry name" value="Acetyltransf_7"/>
    <property type="match status" value="1"/>
</dbReference>
<proteinExistence type="predicted"/>
<dbReference type="PANTHER" id="PTHR43792:SF1">
    <property type="entry name" value="N-ACETYLTRANSFERASE DOMAIN-CONTAINING PROTEIN"/>
    <property type="match status" value="1"/>
</dbReference>
<dbReference type="CDD" id="cd04301">
    <property type="entry name" value="NAT_SF"/>
    <property type="match status" value="1"/>
</dbReference>
<dbReference type="Proteomes" id="UP000199077">
    <property type="component" value="Chromosome I"/>
</dbReference>
<keyword evidence="2" id="KW-0808">Transferase</keyword>
<evidence type="ECO:0000313" key="3">
    <source>
        <dbReference type="Proteomes" id="UP000199077"/>
    </source>
</evidence>
<keyword evidence="3" id="KW-1185">Reference proteome</keyword>
<dbReference type="OrthoDB" id="3572254at2"/>
<dbReference type="InterPro" id="IPR051531">
    <property type="entry name" value="N-acetyltransferase"/>
</dbReference>
<feature type="domain" description="N-acetyltransferase" evidence="1">
    <location>
        <begin position="188"/>
        <end position="352"/>
    </location>
</feature>
<feature type="domain" description="N-acetyltransferase" evidence="1">
    <location>
        <begin position="23"/>
        <end position="185"/>
    </location>
</feature>
<sequence>MVLASVARVTAETPTFETETTRLRLRRPTEVDRGFHATVHSDPRLFAHAPHVLGTPASNAAFFDAILDHWSTHGFGYWVAENRETGMPLGWVGVQRRGEHLNLYYRFVTEAHGRGLAREAARAAVALATEWAPEHRVQALVKDHNAASVRTAESAGLVRTGEQVVLSDDQPDEPPSSVFEAPSVDRVELLDAVTRLDLLDLWTRVNDAGGAVGFLPGAPAESVAAAIGTHEEQMAAGNAVGGALRLPDGRLVGWAWWVRTPNPLLHHGRWLYRVMVDPDRQGRGFGRLLMAGMHRLAREDGVELLQLGVRSGSGASRFYAQCGYVEVGRIPGAIRVAAGDDRDDVTMARRVDGRPLRPHGGD</sequence>
<accession>A0A1H0Q6Y2</accession>
<dbReference type="PROSITE" id="PS51186">
    <property type="entry name" value="GNAT"/>
    <property type="match status" value="2"/>
</dbReference>
<gene>
    <name evidence="2" type="ORF">SAMN04489867_1497</name>
</gene>